<name>A0A427ACS2_ENSVE</name>
<sequence length="107" mass="11763">MNSRPLPSKFPITFSELLANSQQALDTFGELLENLQSGRMSMESPEARTSKTSLGVPSSIDAKALMDLEVMRACHDFDSTVTEGSLVAIRKCYSIPEEYALHALLPE</sequence>
<organism evidence="1 2">
    <name type="scientific">Ensete ventricosum</name>
    <name type="common">Abyssinian banana</name>
    <name type="synonym">Musa ensete</name>
    <dbReference type="NCBI Taxonomy" id="4639"/>
    <lineage>
        <taxon>Eukaryota</taxon>
        <taxon>Viridiplantae</taxon>
        <taxon>Streptophyta</taxon>
        <taxon>Embryophyta</taxon>
        <taxon>Tracheophyta</taxon>
        <taxon>Spermatophyta</taxon>
        <taxon>Magnoliopsida</taxon>
        <taxon>Liliopsida</taxon>
        <taxon>Zingiberales</taxon>
        <taxon>Musaceae</taxon>
        <taxon>Ensete</taxon>
    </lineage>
</organism>
<evidence type="ECO:0000313" key="1">
    <source>
        <dbReference type="EMBL" id="RRT74055.1"/>
    </source>
</evidence>
<comment type="caution">
    <text evidence="1">The sequence shown here is derived from an EMBL/GenBank/DDBJ whole genome shotgun (WGS) entry which is preliminary data.</text>
</comment>
<reference evidence="1 2" key="1">
    <citation type="journal article" date="2014" name="Agronomy (Basel)">
        <title>A Draft Genome Sequence for Ensete ventricosum, the Drought-Tolerant Tree Against Hunger.</title>
        <authorList>
            <person name="Harrison J."/>
            <person name="Moore K.A."/>
            <person name="Paszkiewicz K."/>
            <person name="Jones T."/>
            <person name="Grant M."/>
            <person name="Ambacheew D."/>
            <person name="Muzemil S."/>
            <person name="Studholme D.J."/>
        </authorList>
    </citation>
    <scope>NUCLEOTIDE SEQUENCE [LARGE SCALE GENOMIC DNA]</scope>
</reference>
<gene>
    <name evidence="1" type="ORF">B296_00007223</name>
</gene>
<proteinExistence type="predicted"/>
<dbReference type="Proteomes" id="UP000287651">
    <property type="component" value="Unassembled WGS sequence"/>
</dbReference>
<accession>A0A427ACS2</accession>
<protein>
    <submittedName>
        <fullName evidence="1">Uncharacterized protein</fullName>
    </submittedName>
</protein>
<dbReference type="AlphaFoldDB" id="A0A427ACS2"/>
<evidence type="ECO:0000313" key="2">
    <source>
        <dbReference type="Proteomes" id="UP000287651"/>
    </source>
</evidence>
<dbReference type="EMBL" id="AMZH03002893">
    <property type="protein sequence ID" value="RRT74055.1"/>
    <property type="molecule type" value="Genomic_DNA"/>
</dbReference>